<dbReference type="NCBIfam" id="TIGR00010">
    <property type="entry name" value="YchF/TatD family DNA exonuclease"/>
    <property type="match status" value="1"/>
</dbReference>
<dbReference type="GO" id="GO:0016787">
    <property type="term" value="F:hydrolase activity"/>
    <property type="evidence" value="ECO:0007669"/>
    <property type="project" value="UniProtKB-KW"/>
</dbReference>
<dbReference type="CDD" id="cd01310">
    <property type="entry name" value="TatD_DNAse"/>
    <property type="match status" value="1"/>
</dbReference>
<evidence type="ECO:0000313" key="5">
    <source>
        <dbReference type="Proteomes" id="UP001515683"/>
    </source>
</evidence>
<protein>
    <submittedName>
        <fullName evidence="4">Metal-dependent hydrolase</fullName>
    </submittedName>
</protein>
<dbReference type="PROSITE" id="PS01137">
    <property type="entry name" value="TATD_1"/>
    <property type="match status" value="1"/>
</dbReference>
<dbReference type="EMBL" id="VWXF01000001">
    <property type="protein sequence ID" value="NIF20484.1"/>
    <property type="molecule type" value="Genomic_DNA"/>
</dbReference>
<evidence type="ECO:0000256" key="3">
    <source>
        <dbReference type="ARBA" id="ARBA00022801"/>
    </source>
</evidence>
<dbReference type="RefSeq" id="WP_167012455.1">
    <property type="nucleotide sequence ID" value="NZ_VWXF01000001.1"/>
</dbReference>
<accession>A0ABX0R9V7</accession>
<dbReference type="InterPro" id="IPR001130">
    <property type="entry name" value="TatD-like"/>
</dbReference>
<dbReference type="SUPFAM" id="SSF51556">
    <property type="entry name" value="Metallo-dependent hydrolases"/>
    <property type="match status" value="1"/>
</dbReference>
<dbReference type="InterPro" id="IPR032466">
    <property type="entry name" value="Metal_Hydrolase"/>
</dbReference>
<dbReference type="InterPro" id="IPR015991">
    <property type="entry name" value="TatD/YcfH-like"/>
</dbReference>
<evidence type="ECO:0000256" key="2">
    <source>
        <dbReference type="ARBA" id="ARBA00022723"/>
    </source>
</evidence>
<gene>
    <name evidence="4" type="ORF">F3J40_02480</name>
</gene>
<dbReference type="PANTHER" id="PTHR46124:SF2">
    <property type="entry name" value="D-AMINOACYL-TRNA DEACYLASE"/>
    <property type="match status" value="1"/>
</dbReference>
<dbReference type="Proteomes" id="UP001515683">
    <property type="component" value="Unassembled WGS sequence"/>
</dbReference>
<dbReference type="InterPro" id="IPR018228">
    <property type="entry name" value="DNase_TatD-rel_CS"/>
</dbReference>
<comment type="caution">
    <text evidence="4">The sequence shown here is derived from an EMBL/GenBank/DDBJ whole genome shotgun (WGS) entry which is preliminary data.</text>
</comment>
<evidence type="ECO:0000256" key="1">
    <source>
        <dbReference type="ARBA" id="ARBA00009275"/>
    </source>
</evidence>
<comment type="similarity">
    <text evidence="1">Belongs to the metallo-dependent hydrolases superfamily. TatD-type hydrolase family.</text>
</comment>
<reference evidence="4 5" key="1">
    <citation type="journal article" date="2019" name="bioRxiv">
        <title>Bacteria contribute to plant secondary compound degradation in a generalist herbivore system.</title>
        <authorList>
            <person name="Francoeur C.B."/>
            <person name="Khadempour L."/>
            <person name="Moreira-Soto R.D."/>
            <person name="Gotting K."/>
            <person name="Book A.J."/>
            <person name="Pinto-Tomas A.A."/>
            <person name="Keefover-Ring K."/>
            <person name="Currie C.R."/>
        </authorList>
    </citation>
    <scope>NUCLEOTIDE SEQUENCE [LARGE SCALE GENOMIC DNA]</scope>
    <source>
        <strain evidence="4">Acro-835</strain>
    </source>
</reference>
<dbReference type="Pfam" id="PF01026">
    <property type="entry name" value="TatD_DNase"/>
    <property type="match status" value="1"/>
</dbReference>
<keyword evidence="3 4" id="KW-0378">Hydrolase</keyword>
<keyword evidence="5" id="KW-1185">Reference proteome</keyword>
<keyword evidence="2" id="KW-0479">Metal-binding</keyword>
<dbReference type="NCBIfam" id="NF008075">
    <property type="entry name" value="PRK10812.1"/>
    <property type="match status" value="1"/>
</dbReference>
<dbReference type="PANTHER" id="PTHR46124">
    <property type="entry name" value="D-AMINOACYL-TRNA DEACYLASE"/>
    <property type="match status" value="1"/>
</dbReference>
<dbReference type="Gene3D" id="3.20.20.140">
    <property type="entry name" value="Metal-dependent hydrolases"/>
    <property type="match status" value="1"/>
</dbReference>
<dbReference type="PIRSF" id="PIRSF005902">
    <property type="entry name" value="DNase_TatD"/>
    <property type="match status" value="1"/>
</dbReference>
<sequence length="265" mass="29691">MFIVDSHCHLDGLDYEKNHRDLDDVIAKAAARDVKFMLAIATSLEGYHGLKTLVGDRQNIALAVGIHPLNHETPYDVDEFHRLAAEDRVIALGETGLDYYYQQETKAAQQAGFRDHIQTGIRLNKPIIVHTREARADTLAILKEEQVEKCGGVLHCFTEDRETAAKLLDMGFYISFSGIVTFRNAEALREAARYVPLDRMLIETDSPYLAPVPNRGKENQPAYTRDVADYMAVVKGVDVETLAAATTENFSRLFRVPLSRLTDPA</sequence>
<proteinExistence type="inferred from homology"/>
<name>A0ABX0R9V7_9GAMM</name>
<evidence type="ECO:0000313" key="4">
    <source>
        <dbReference type="EMBL" id="NIF20484.1"/>
    </source>
</evidence>
<organism evidence="4 5">
    <name type="scientific">Candidatus Pantoea multigeneris</name>
    <dbReference type="NCBI Taxonomy" id="2608357"/>
    <lineage>
        <taxon>Bacteria</taxon>
        <taxon>Pseudomonadati</taxon>
        <taxon>Pseudomonadota</taxon>
        <taxon>Gammaproteobacteria</taxon>
        <taxon>Enterobacterales</taxon>
        <taxon>Erwiniaceae</taxon>
        <taxon>Pantoea</taxon>
    </lineage>
</organism>